<evidence type="ECO:0000259" key="1">
    <source>
        <dbReference type="PROSITE" id="PS51186"/>
    </source>
</evidence>
<dbReference type="InterPro" id="IPR041380">
    <property type="entry name" value="Acetyltransf_17"/>
</dbReference>
<dbReference type="SUPFAM" id="SSF55718">
    <property type="entry name" value="SCP-like"/>
    <property type="match status" value="1"/>
</dbReference>
<organism evidence="2 3">
    <name type="scientific">Enterococcus mundtii</name>
    <dbReference type="NCBI Taxonomy" id="53346"/>
    <lineage>
        <taxon>Bacteria</taxon>
        <taxon>Bacillati</taxon>
        <taxon>Bacillota</taxon>
        <taxon>Bacilli</taxon>
        <taxon>Lactobacillales</taxon>
        <taxon>Enterococcaceae</taxon>
        <taxon>Enterococcus</taxon>
    </lineage>
</organism>
<accession>A0A1V2UK14</accession>
<gene>
    <name evidence="2" type="ORF">BTN92_05595</name>
</gene>
<dbReference type="GO" id="GO:0030649">
    <property type="term" value="P:aminoglycoside antibiotic catabolic process"/>
    <property type="evidence" value="ECO:0007669"/>
    <property type="project" value="TreeGrafter"/>
</dbReference>
<dbReference type="InterPro" id="IPR051554">
    <property type="entry name" value="Acetyltransferase_Eis"/>
</dbReference>
<keyword evidence="2" id="KW-0808">Transferase</keyword>
<dbReference type="STRING" id="53346.A5802_000394"/>
<dbReference type="InterPro" id="IPR000182">
    <property type="entry name" value="GNAT_dom"/>
</dbReference>
<dbReference type="Pfam" id="PF13527">
    <property type="entry name" value="Acetyltransf_9"/>
    <property type="match status" value="1"/>
</dbReference>
<evidence type="ECO:0000313" key="2">
    <source>
        <dbReference type="EMBL" id="ONN43780.1"/>
    </source>
</evidence>
<name>A0A1V2UK14_ENTMU</name>
<dbReference type="RefSeq" id="WP_077151407.1">
    <property type="nucleotide sequence ID" value="NZ_CABMMO010000004.1"/>
</dbReference>
<dbReference type="Proteomes" id="UP000189299">
    <property type="component" value="Unassembled WGS sequence"/>
</dbReference>
<dbReference type="EMBL" id="MSTR01000004">
    <property type="protein sequence ID" value="ONN43780.1"/>
    <property type="molecule type" value="Genomic_DNA"/>
</dbReference>
<dbReference type="Gene3D" id="3.30.1050.10">
    <property type="entry name" value="SCP2 sterol-binding domain"/>
    <property type="match status" value="1"/>
</dbReference>
<feature type="domain" description="N-acetyltransferase" evidence="1">
    <location>
        <begin position="3"/>
        <end position="144"/>
    </location>
</feature>
<dbReference type="PANTHER" id="PTHR37817">
    <property type="entry name" value="N-ACETYLTRANSFERASE EIS"/>
    <property type="match status" value="1"/>
</dbReference>
<proteinExistence type="predicted"/>
<dbReference type="InterPro" id="IPR036527">
    <property type="entry name" value="SCP2_sterol-bd_dom_sf"/>
</dbReference>
<dbReference type="SUPFAM" id="SSF55729">
    <property type="entry name" value="Acyl-CoA N-acyltransferases (Nat)"/>
    <property type="match status" value="1"/>
</dbReference>
<dbReference type="Pfam" id="PF17668">
    <property type="entry name" value="Acetyltransf_17"/>
    <property type="match status" value="1"/>
</dbReference>
<dbReference type="OrthoDB" id="9768284at2"/>
<dbReference type="PANTHER" id="PTHR37817:SF1">
    <property type="entry name" value="N-ACETYLTRANSFERASE EIS"/>
    <property type="match status" value="1"/>
</dbReference>
<reference evidence="2 3" key="1">
    <citation type="submission" date="2016-12" db="EMBL/GenBank/DDBJ databases">
        <authorList>
            <person name="Song W.-J."/>
            <person name="Kurnit D.M."/>
        </authorList>
    </citation>
    <scope>NUCLEOTIDE SEQUENCE [LARGE SCALE GENOMIC DNA]</scope>
    <source>
        <strain evidence="2 3">CGB1038-1_S1</strain>
    </source>
</reference>
<sequence>MTNVIKELGNQALEEMYALATYAFNSQDTDERRERFKMIVENSWNYGFLDPEGHLTSQVMATPFSVDFYGKNYLMAGIGYVASYPEARGQGGINRIMEKILEDCRERNVTLSYLAPFSYPFYRRYGYEQLFDRISYELASRDMPAVKKTTGYMKRTSFEESVDAIRSIYTNMPESTRGGLVREEWWYSYKFKQRKENQYALYYDREGNATGYVVYKLAAPTFIIVEMGYLNHEALKGLMRFIGSHSGAFDSFEYTCGFSGYSKNYLLDNPFAKTTITPYMMGRIADVEKFMQTYPFRHAINFSIHVTEDPYAKWNEGFFDISYVNGVLEVKKVQQTELPVVSGTIQSLTQLLLGYQTVEELDFHEKIKVEGALVAELSQALPNQQPILNDYF</sequence>
<dbReference type="GO" id="GO:0034069">
    <property type="term" value="F:aminoglycoside N-acetyltransferase activity"/>
    <property type="evidence" value="ECO:0007669"/>
    <property type="project" value="TreeGrafter"/>
</dbReference>
<evidence type="ECO:0000313" key="3">
    <source>
        <dbReference type="Proteomes" id="UP000189299"/>
    </source>
</evidence>
<dbReference type="InterPro" id="IPR016181">
    <property type="entry name" value="Acyl_CoA_acyltransferase"/>
</dbReference>
<dbReference type="InterPro" id="IPR025559">
    <property type="entry name" value="Eis_dom"/>
</dbReference>
<dbReference type="PROSITE" id="PS51186">
    <property type="entry name" value="GNAT"/>
    <property type="match status" value="1"/>
</dbReference>
<dbReference type="Gene3D" id="3.40.630.30">
    <property type="match status" value="2"/>
</dbReference>
<comment type="caution">
    <text evidence="2">The sequence shown here is derived from an EMBL/GenBank/DDBJ whole genome shotgun (WGS) entry which is preliminary data.</text>
</comment>
<dbReference type="AlphaFoldDB" id="A0A1V2UK14"/>
<dbReference type="Pfam" id="PF13530">
    <property type="entry name" value="SCP2_2"/>
    <property type="match status" value="1"/>
</dbReference>
<protein>
    <submittedName>
        <fullName evidence="2">GNAT family N-acetyltransferase</fullName>
    </submittedName>
</protein>